<dbReference type="Gene3D" id="3.40.50.1820">
    <property type="entry name" value="alpha/beta hydrolase"/>
    <property type="match status" value="1"/>
</dbReference>
<dbReference type="PATRIC" id="fig|1423758.3.peg.283"/>
<feature type="transmembrane region" description="Helical" evidence="1">
    <location>
        <begin position="415"/>
        <end position="431"/>
    </location>
</feature>
<organism evidence="2 3">
    <name type="scientific">Lactobacillus hominis DSM 23910 = CRBIP 24.179</name>
    <dbReference type="NCBI Taxonomy" id="1423758"/>
    <lineage>
        <taxon>Bacteria</taxon>
        <taxon>Bacillati</taxon>
        <taxon>Bacillota</taxon>
        <taxon>Bacilli</taxon>
        <taxon>Lactobacillales</taxon>
        <taxon>Lactobacillaceae</taxon>
        <taxon>Lactobacillus</taxon>
    </lineage>
</organism>
<dbReference type="AlphaFoldDB" id="I7KG57"/>
<reference evidence="2 3" key="1">
    <citation type="submission" date="2012-06" db="EMBL/GenBank/DDBJ databases">
        <title>Draft Genome Sequence of Lactobacillus hominis Strain CRBIP 24.179T, isolated from human intestine.</title>
        <authorList>
            <person name="Cousin S."/>
            <person name="Ma L."/>
            <person name="Bizet C."/>
            <person name="Loux V."/>
            <person name="Bouchier C."/>
            <person name="Clermont D."/>
            <person name="Creno S."/>
        </authorList>
    </citation>
    <scope>NUCLEOTIDE SEQUENCE [LARGE SCALE GENOMIC DNA]</scope>
    <source>
        <strain evidence="3">CRBIP 24.179T</strain>
    </source>
</reference>
<evidence type="ECO:0000313" key="2">
    <source>
        <dbReference type="EMBL" id="CCI80955.1"/>
    </source>
</evidence>
<feature type="transmembrane region" description="Helical" evidence="1">
    <location>
        <begin position="501"/>
        <end position="520"/>
    </location>
</feature>
<keyword evidence="1" id="KW-0472">Membrane</keyword>
<evidence type="ECO:0000313" key="3">
    <source>
        <dbReference type="Proteomes" id="UP000009320"/>
    </source>
</evidence>
<keyword evidence="3" id="KW-1185">Reference proteome</keyword>
<dbReference type="InterPro" id="IPR024499">
    <property type="entry name" value="Mbeg1-like"/>
</dbReference>
<protein>
    <recommendedName>
        <fullName evidence="4">DUF2974 domain-containing protein</fullName>
    </recommendedName>
</protein>
<dbReference type="Pfam" id="PF03729">
    <property type="entry name" value="DUF308"/>
    <property type="match status" value="2"/>
</dbReference>
<dbReference type="GeneID" id="82846243"/>
<gene>
    <name evidence="2" type="ORF">BN55_03325</name>
</gene>
<feature type="transmembrane region" description="Helical" evidence="1">
    <location>
        <begin position="437"/>
        <end position="455"/>
    </location>
</feature>
<dbReference type="EMBL" id="CAKE01000001">
    <property type="protein sequence ID" value="CCI80955.1"/>
    <property type="molecule type" value="Genomic_DNA"/>
</dbReference>
<dbReference type="InterPro" id="IPR005325">
    <property type="entry name" value="DUF308_memb"/>
</dbReference>
<keyword evidence="1" id="KW-0812">Transmembrane</keyword>
<name>I7KG57_9LACO</name>
<evidence type="ECO:0008006" key="4">
    <source>
        <dbReference type="Google" id="ProtNLM"/>
    </source>
</evidence>
<feature type="transmembrane region" description="Helical" evidence="1">
    <location>
        <begin position="355"/>
        <end position="372"/>
    </location>
</feature>
<proteinExistence type="predicted"/>
<dbReference type="STRING" id="1423758.FC41_GL000280"/>
<dbReference type="SUPFAM" id="SSF53474">
    <property type="entry name" value="alpha/beta-Hydrolases"/>
    <property type="match status" value="1"/>
</dbReference>
<dbReference type="eggNOG" id="COG2267">
    <property type="taxonomic scope" value="Bacteria"/>
</dbReference>
<dbReference type="Proteomes" id="UP000009320">
    <property type="component" value="Unassembled WGS sequence"/>
</dbReference>
<accession>I7KG57</accession>
<comment type="caution">
    <text evidence="2">The sequence shown here is derived from an EMBL/GenBank/DDBJ whole genome shotgun (WGS) entry which is preliminary data.</text>
</comment>
<dbReference type="RefSeq" id="WP_008469531.1">
    <property type="nucleotide sequence ID" value="NZ_AYZP01000001.1"/>
</dbReference>
<dbReference type="Pfam" id="PF11187">
    <property type="entry name" value="Mbeg1-like"/>
    <property type="match status" value="1"/>
</dbReference>
<sequence length="530" mass="59945">MENNNVLSYITWRGDIDLNARPFSAVDALVLSCFVYIDFKGIVPSSNKTITVKKAAEEYFSSDSPHDKNGIRYQSLLKLMAGSVRFANAKLSNFVFILTDKTQFCAMRVTLDDGTNFLAFRGTDDSLVGWKEDFEISFKTTPAQEAAATYLKEMLKDNNEVFVLGGHSKGGNLAEYALFSLSQKQRERISAVYTFDSPGLSKRVDEIQPKIHRFVPEFSIIGRLFEPEEGLKATIVVSDRPKLAQHDPMSWEIEGSQFVTRKHRNPESRIYNQMINQWIEEASPAEREALTNDLFDSFAASGATKITELNKNGFGGFGAILLSLTDSSRRTRFVLGSLWRAILQRFKSLHLERLFMTRASLIGWAMIILGLIDLKIPNYTYRAFGALAAVFTLFWSADHIITAANSKLKPRSKRFFIISYLITFALSVGILSNNSWLTFLAHYALGAFLIGFAYVKLRAVILRKITGILRIVLDVIEGLLAFAVGVTVIVRPRTFSKESLIFLGIFLIVYGFFKLIMELFRLRKMPKEHR</sequence>
<feature type="transmembrane region" description="Helical" evidence="1">
    <location>
        <begin position="467"/>
        <end position="489"/>
    </location>
</feature>
<keyword evidence="1" id="KW-1133">Transmembrane helix</keyword>
<dbReference type="InterPro" id="IPR029058">
    <property type="entry name" value="AB_hydrolase_fold"/>
</dbReference>
<evidence type="ECO:0000256" key="1">
    <source>
        <dbReference type="SAM" id="Phobius"/>
    </source>
</evidence>
<dbReference type="OrthoDB" id="9769481at2"/>